<evidence type="ECO:0000313" key="2">
    <source>
        <dbReference type="Proteomes" id="UP001177260"/>
    </source>
</evidence>
<gene>
    <name evidence="1" type="ORF">N8T08_006429</name>
</gene>
<accession>A0ACC3BEL5</accession>
<protein>
    <submittedName>
        <fullName evidence="1">Uncharacterized protein</fullName>
    </submittedName>
</protein>
<dbReference type="EMBL" id="JAOPJF010000004">
    <property type="protein sequence ID" value="KAK1149209.1"/>
    <property type="molecule type" value="Genomic_DNA"/>
</dbReference>
<name>A0ACC3BEL5_9EURO</name>
<evidence type="ECO:0000313" key="1">
    <source>
        <dbReference type="EMBL" id="KAK1149209.1"/>
    </source>
</evidence>
<comment type="caution">
    <text evidence="1">The sequence shown here is derived from an EMBL/GenBank/DDBJ whole genome shotgun (WGS) entry which is preliminary data.</text>
</comment>
<keyword evidence="2" id="KW-1185">Reference proteome</keyword>
<sequence length="165" mass="18435">MWKELTSLPRLGQSAIRNAPRVQTRTTTAPRTLPAIAHSRNFHAFRALRTTKEQKGDEEDRTHDRHVLDPQRTETAQTGTDNEVAAHPAAYDPHRTSPESEIEATEEESQREGKVSNPLNMSPANKETSKMRPPKEGGADRNVEKEKPSSRGSARKHGEVKVGKQ</sequence>
<reference evidence="1 2" key="1">
    <citation type="journal article" date="2023" name="ACS Omega">
        <title>Identification of the Neoaspergillic Acid Biosynthesis Gene Cluster by Establishing an In Vitro CRISPR-Ribonucleoprotein Genetic System in Aspergillus melleus.</title>
        <authorList>
            <person name="Yuan B."/>
            <person name="Grau M.F."/>
            <person name="Murata R.M."/>
            <person name="Torok T."/>
            <person name="Venkateswaran K."/>
            <person name="Stajich J.E."/>
            <person name="Wang C.C.C."/>
        </authorList>
    </citation>
    <scope>NUCLEOTIDE SEQUENCE [LARGE SCALE GENOMIC DNA]</scope>
    <source>
        <strain evidence="1 2">IMV 1140</strain>
    </source>
</reference>
<proteinExistence type="predicted"/>
<dbReference type="Proteomes" id="UP001177260">
    <property type="component" value="Unassembled WGS sequence"/>
</dbReference>
<organism evidence="1 2">
    <name type="scientific">Aspergillus melleus</name>
    <dbReference type="NCBI Taxonomy" id="138277"/>
    <lineage>
        <taxon>Eukaryota</taxon>
        <taxon>Fungi</taxon>
        <taxon>Dikarya</taxon>
        <taxon>Ascomycota</taxon>
        <taxon>Pezizomycotina</taxon>
        <taxon>Eurotiomycetes</taxon>
        <taxon>Eurotiomycetidae</taxon>
        <taxon>Eurotiales</taxon>
        <taxon>Aspergillaceae</taxon>
        <taxon>Aspergillus</taxon>
        <taxon>Aspergillus subgen. Circumdati</taxon>
    </lineage>
</organism>